<evidence type="ECO:0000313" key="1">
    <source>
        <dbReference type="EMBL" id="MPC09222.1"/>
    </source>
</evidence>
<dbReference type="Proteomes" id="UP000324222">
    <property type="component" value="Unassembled WGS sequence"/>
</dbReference>
<accession>A0A5B7CHP5</accession>
<dbReference type="EMBL" id="VSRR010000059">
    <property type="protein sequence ID" value="MPC09222.1"/>
    <property type="molecule type" value="Genomic_DNA"/>
</dbReference>
<sequence>MKFSHMNHGKMVTHQIPASLENIIHSYICEVWEGAISSVTAICCFTTEQDIL</sequence>
<dbReference type="AlphaFoldDB" id="A0A5B7CHP5"/>
<organism evidence="1 2">
    <name type="scientific">Portunus trituberculatus</name>
    <name type="common">Swimming crab</name>
    <name type="synonym">Neptunus trituberculatus</name>
    <dbReference type="NCBI Taxonomy" id="210409"/>
    <lineage>
        <taxon>Eukaryota</taxon>
        <taxon>Metazoa</taxon>
        <taxon>Ecdysozoa</taxon>
        <taxon>Arthropoda</taxon>
        <taxon>Crustacea</taxon>
        <taxon>Multicrustacea</taxon>
        <taxon>Malacostraca</taxon>
        <taxon>Eumalacostraca</taxon>
        <taxon>Eucarida</taxon>
        <taxon>Decapoda</taxon>
        <taxon>Pleocyemata</taxon>
        <taxon>Brachyura</taxon>
        <taxon>Eubrachyura</taxon>
        <taxon>Portunoidea</taxon>
        <taxon>Portunidae</taxon>
        <taxon>Portuninae</taxon>
        <taxon>Portunus</taxon>
    </lineage>
</organism>
<name>A0A5B7CHP5_PORTR</name>
<gene>
    <name evidence="1" type="ORF">E2C01_001824</name>
</gene>
<proteinExistence type="predicted"/>
<keyword evidence="2" id="KW-1185">Reference proteome</keyword>
<comment type="caution">
    <text evidence="1">The sequence shown here is derived from an EMBL/GenBank/DDBJ whole genome shotgun (WGS) entry which is preliminary data.</text>
</comment>
<evidence type="ECO:0000313" key="2">
    <source>
        <dbReference type="Proteomes" id="UP000324222"/>
    </source>
</evidence>
<protein>
    <submittedName>
        <fullName evidence="1">Uncharacterized protein</fullName>
    </submittedName>
</protein>
<reference evidence="1 2" key="1">
    <citation type="submission" date="2019-05" db="EMBL/GenBank/DDBJ databases">
        <title>Another draft genome of Portunus trituberculatus and its Hox gene families provides insights of decapod evolution.</title>
        <authorList>
            <person name="Jeong J.-H."/>
            <person name="Song I."/>
            <person name="Kim S."/>
            <person name="Choi T."/>
            <person name="Kim D."/>
            <person name="Ryu S."/>
            <person name="Kim W."/>
        </authorList>
    </citation>
    <scope>NUCLEOTIDE SEQUENCE [LARGE SCALE GENOMIC DNA]</scope>
    <source>
        <tissue evidence="1">Muscle</tissue>
    </source>
</reference>